<evidence type="ECO:0000313" key="1">
    <source>
        <dbReference type="EMBL" id="MBC8533012.1"/>
    </source>
</evidence>
<protein>
    <submittedName>
        <fullName evidence="1">Uncharacterized protein</fullName>
    </submittedName>
</protein>
<dbReference type="AlphaFoldDB" id="A0A926HMD1"/>
<sequence>MKKAVLWICVICGILVFTGCGQKNLLSDFSARCGVDLTPGKVESVSDTHGGFHGDGYLLATVCFPDGSVYEKMKTSDRWRNLPLSENLESFVYQPFDDRVSIPPIENGRYYFYDRHHESQNPYDDTGFLDRSSYNFTLAIYDADANRLYWLAYDT</sequence>
<reference evidence="1" key="1">
    <citation type="submission" date="2020-08" db="EMBL/GenBank/DDBJ databases">
        <title>Genome public.</title>
        <authorList>
            <person name="Liu C."/>
            <person name="Sun Q."/>
        </authorList>
    </citation>
    <scope>NUCLEOTIDE SEQUENCE</scope>
    <source>
        <strain evidence="1">NSJ-40</strain>
    </source>
</reference>
<keyword evidence="2" id="KW-1185">Reference proteome</keyword>
<dbReference type="Proteomes" id="UP000651482">
    <property type="component" value="Unassembled WGS sequence"/>
</dbReference>
<dbReference type="RefSeq" id="WP_249318292.1">
    <property type="nucleotide sequence ID" value="NZ_JACRSN010000003.1"/>
</dbReference>
<organism evidence="1 2">
    <name type="scientific">Yeguia hominis</name>
    <dbReference type="NCBI Taxonomy" id="2763662"/>
    <lineage>
        <taxon>Bacteria</taxon>
        <taxon>Bacillati</taxon>
        <taxon>Bacillota</taxon>
        <taxon>Clostridia</taxon>
        <taxon>Eubacteriales</taxon>
        <taxon>Yeguiaceae</taxon>
        <taxon>Yeguia</taxon>
    </lineage>
</organism>
<dbReference type="PROSITE" id="PS51257">
    <property type="entry name" value="PROKAR_LIPOPROTEIN"/>
    <property type="match status" value="1"/>
</dbReference>
<proteinExistence type="predicted"/>
<comment type="caution">
    <text evidence="1">The sequence shown here is derived from an EMBL/GenBank/DDBJ whole genome shotgun (WGS) entry which is preliminary data.</text>
</comment>
<gene>
    <name evidence="1" type="ORF">IAG03_03140</name>
</gene>
<dbReference type="EMBL" id="JACRSN010000003">
    <property type="protein sequence ID" value="MBC8533012.1"/>
    <property type="molecule type" value="Genomic_DNA"/>
</dbReference>
<evidence type="ECO:0000313" key="2">
    <source>
        <dbReference type="Proteomes" id="UP000651482"/>
    </source>
</evidence>
<name>A0A926HMD1_9FIRM</name>
<accession>A0A926HMD1</accession>